<dbReference type="EMBL" id="BNEE01000006">
    <property type="protein sequence ID" value="GHI87284.1"/>
    <property type="molecule type" value="Genomic_DNA"/>
</dbReference>
<dbReference type="NCBIfam" id="TIGR04539">
    <property type="entry name" value="tRNA_cyclodipep"/>
    <property type="match status" value="1"/>
</dbReference>
<reference evidence="5" key="1">
    <citation type="submission" date="2020-09" db="EMBL/GenBank/DDBJ databases">
        <title>Whole genome shotgun sequence of Streptomyces xanthophaeus NBRC 12829.</title>
        <authorList>
            <person name="Komaki H."/>
            <person name="Tamura T."/>
        </authorList>
    </citation>
    <scope>NUCLEOTIDE SEQUENCE</scope>
    <source>
        <strain evidence="5">NBRC 12829</strain>
    </source>
</reference>
<evidence type="ECO:0000256" key="1">
    <source>
        <dbReference type="ARBA" id="ARBA00006034"/>
    </source>
</evidence>
<dbReference type="Gene3D" id="3.40.50.11710">
    <property type="entry name" value="Cyclodipeptide synthase"/>
    <property type="match status" value="1"/>
</dbReference>
<proteinExistence type="inferred from homology"/>
<keyword evidence="6" id="KW-1185">Reference proteome</keyword>
<sequence length="273" mass="30666">MRAITQVTITVDASFEVLPFTRTCRHIWEDGDHVLIGVSPGNSYFSSERITSLAQWATTRFAQVDFVYADLHVDRMFAAFGYTREHAEKRATKEIKAVRRRILKGVEESGPSHAEIRVRALSEFQENPVYQLLHRRVLHFLETDDVFRKGCEEMALHFVGSKLPEGESITAAQLQVCFDYMAAELPFFVDTPSILDVPSSVAAYHVKMPMTDVLFARGGGLRATRNQAYAVVRPEAAESVREVPGDGVPEGRAPHHSVNHVPTERTVDERRAA</sequence>
<comment type="similarity">
    <text evidence="1">Belongs to the CDPS family.</text>
</comment>
<dbReference type="GO" id="GO:0016755">
    <property type="term" value="F:aminoacyltransferase activity"/>
    <property type="evidence" value="ECO:0007669"/>
    <property type="project" value="InterPro"/>
</dbReference>
<comment type="caution">
    <text evidence="5">The sequence shown here is derived from an EMBL/GenBank/DDBJ whole genome shotgun (WGS) entry which is preliminary data.</text>
</comment>
<dbReference type="InterPro" id="IPR038622">
    <property type="entry name" value="CDPS_sf"/>
</dbReference>
<accession>A0A919H0H5</accession>
<organism evidence="5 6">
    <name type="scientific">Streptomyces xanthophaeus</name>
    <dbReference type="NCBI Taxonomy" id="67385"/>
    <lineage>
        <taxon>Bacteria</taxon>
        <taxon>Bacillati</taxon>
        <taxon>Actinomycetota</taxon>
        <taxon>Actinomycetes</taxon>
        <taxon>Kitasatosporales</taxon>
        <taxon>Streptomycetaceae</taxon>
        <taxon>Streptomyces</taxon>
    </lineage>
</organism>
<dbReference type="AlphaFoldDB" id="A0A919H0H5"/>
<gene>
    <name evidence="5" type="ORF">Sxan_46480</name>
</gene>
<dbReference type="Pfam" id="PF16715">
    <property type="entry name" value="CDPS"/>
    <property type="match status" value="1"/>
</dbReference>
<name>A0A919H0H5_9ACTN</name>
<evidence type="ECO:0000313" key="5">
    <source>
        <dbReference type="EMBL" id="GHI87284.1"/>
    </source>
</evidence>
<dbReference type="Proteomes" id="UP000600026">
    <property type="component" value="Unassembled WGS sequence"/>
</dbReference>
<feature type="compositionally biased region" description="Basic and acidic residues" evidence="4">
    <location>
        <begin position="262"/>
        <end position="273"/>
    </location>
</feature>
<keyword evidence="2" id="KW-0808">Transferase</keyword>
<protein>
    <recommendedName>
        <fullName evidence="3">Cyclodipeptide synthase</fullName>
    </recommendedName>
</protein>
<evidence type="ECO:0000313" key="6">
    <source>
        <dbReference type="Proteomes" id="UP000600026"/>
    </source>
</evidence>
<feature type="region of interest" description="Disordered" evidence="4">
    <location>
        <begin position="239"/>
        <end position="273"/>
    </location>
</feature>
<dbReference type="InterPro" id="IPR030903">
    <property type="entry name" value="CDPS"/>
</dbReference>
<evidence type="ECO:0000256" key="2">
    <source>
        <dbReference type="ARBA" id="ARBA00022679"/>
    </source>
</evidence>
<evidence type="ECO:0000256" key="3">
    <source>
        <dbReference type="ARBA" id="ARBA00030771"/>
    </source>
</evidence>
<evidence type="ECO:0000256" key="4">
    <source>
        <dbReference type="SAM" id="MobiDB-lite"/>
    </source>
</evidence>
<dbReference type="OrthoDB" id="2895472at2"/>